<feature type="domain" description="TiaS FLD" evidence="8">
    <location>
        <begin position="153"/>
        <end position="269"/>
    </location>
</feature>
<dbReference type="CDD" id="cd04482">
    <property type="entry name" value="RPA2_OBF_like"/>
    <property type="match status" value="1"/>
</dbReference>
<dbReference type="InterPro" id="IPR053870">
    <property type="entry name" value="TiaS-like_TCKD"/>
</dbReference>
<dbReference type="InterPro" id="IPR013696">
    <property type="entry name" value="TiaS_FLD"/>
</dbReference>
<dbReference type="InterPro" id="IPR004365">
    <property type="entry name" value="NA-bd_OB_tRNA"/>
</dbReference>
<dbReference type="GO" id="GO:0002101">
    <property type="term" value="P:tRNA wobble cytosine modification"/>
    <property type="evidence" value="ECO:0007669"/>
    <property type="project" value="UniProtKB-UniRule"/>
</dbReference>
<feature type="domain" description="TiaS-like TCKD" evidence="9">
    <location>
        <begin position="4"/>
        <end position="151"/>
    </location>
</feature>
<sequence length="437" mass="50181">MILFVGIDDTDSADKGMCTTYLVPILKERFVYYGFGDIVDKSYLIRLNPNIPFKTRGNGAICLRLSLLEEKGKNRRSIIKDIKYVVKECVEELAIFSDPKTNPGIVFIDDLKKDAIKDITDFSKSALHRIIGIDEAKKIIEEHNLDYFEYKNGRGLIGALSAIGLSLNLDKMDHTYELIAYRLSSNLDKKRRIDKQSVFYADEVTYPKTWDTVDRFNNKIVFSPAGKDPVLYGIRGDDPYAIIKASDLIISERIRSKNLFITNQGTDMHLNRESINKLKEYGSYIVYGIISEAPYDIKGGHVFFEITDGKKSVKCAAFEPTKQFRKIIRILKIGDVVEIYGGFKDDTLNIEKINLKRLNNTIHRNPICPFCGKRMDSLGKNQGFKCKKCKTHKEDRVVEKIDRGIEEGFYEVPPLARRHLSKPLVRFDNNIKKYPFR</sequence>
<dbReference type="InterPro" id="IPR024913">
    <property type="entry name" value="tRNA_Ile2__agm2C_synt"/>
</dbReference>
<evidence type="ECO:0000259" key="7">
    <source>
        <dbReference type="Pfam" id="PF01336"/>
    </source>
</evidence>
<gene>
    <name evidence="6" type="primary">tiaS</name>
    <name evidence="11" type="ORF">EF806_02600</name>
</gene>
<evidence type="ECO:0000256" key="2">
    <source>
        <dbReference type="ARBA" id="ARBA00022598"/>
    </source>
</evidence>
<evidence type="ECO:0000256" key="3">
    <source>
        <dbReference type="ARBA" id="ARBA00022694"/>
    </source>
</evidence>
<dbReference type="AlphaFoldDB" id="A0A520KT63"/>
<dbReference type="Pfam" id="PF23783">
    <property type="entry name" value="Zn_ribbon_TiaS"/>
    <property type="match status" value="1"/>
</dbReference>
<evidence type="ECO:0000259" key="8">
    <source>
        <dbReference type="Pfam" id="PF08489"/>
    </source>
</evidence>
<dbReference type="Pfam" id="PF01336">
    <property type="entry name" value="tRNA_anti-codon"/>
    <property type="match status" value="1"/>
</dbReference>
<comment type="subcellular location">
    <subcellularLocation>
        <location evidence="6">Cytoplasm</location>
    </subcellularLocation>
</comment>
<dbReference type="PANTHER" id="PTHR40705">
    <property type="entry name" value="TRNA(ILE2) 2-AGMATINYLCYTIDINE SYNTHETASE TIAS"/>
    <property type="match status" value="1"/>
</dbReference>
<dbReference type="Gene3D" id="3.90.600.20">
    <property type="match status" value="1"/>
</dbReference>
<dbReference type="PANTHER" id="PTHR40705:SF2">
    <property type="entry name" value="DUF1743 DOMAIN-CONTAINING PROTEIN"/>
    <property type="match status" value="1"/>
</dbReference>
<keyword evidence="4 6" id="KW-0547">Nucleotide-binding</keyword>
<evidence type="ECO:0000313" key="12">
    <source>
        <dbReference type="Proteomes" id="UP000317158"/>
    </source>
</evidence>
<reference evidence="11 12" key="1">
    <citation type="journal article" date="2019" name="Nat. Microbiol.">
        <title>Wide diversity of methane and short-chain alkane metabolisms in uncultured archaea.</title>
        <authorList>
            <person name="Borrel G."/>
            <person name="Adam P.S."/>
            <person name="McKay L.J."/>
            <person name="Chen L.X."/>
            <person name="Sierra-Garcia I.N."/>
            <person name="Sieber C.M."/>
            <person name="Letourneur Q."/>
            <person name="Ghozlane A."/>
            <person name="Andersen G.L."/>
            <person name="Li W.J."/>
            <person name="Hallam S.J."/>
            <person name="Muyzer G."/>
            <person name="de Oliveira V.M."/>
            <person name="Inskeep W.P."/>
            <person name="Banfield J.F."/>
            <person name="Gribaldo S."/>
        </authorList>
    </citation>
    <scope>NUCLEOTIDE SEQUENCE [LARGE SCALE GENOMIC DNA]</scope>
    <source>
        <strain evidence="11">NM1a</strain>
    </source>
</reference>
<dbReference type="GO" id="GO:0005737">
    <property type="term" value="C:cytoplasm"/>
    <property type="evidence" value="ECO:0007669"/>
    <property type="project" value="UniProtKB-SubCell"/>
</dbReference>
<feature type="domain" description="OB" evidence="7">
    <location>
        <begin position="286"/>
        <end position="342"/>
    </location>
</feature>
<evidence type="ECO:0000259" key="9">
    <source>
        <dbReference type="Pfam" id="PF22641"/>
    </source>
</evidence>
<evidence type="ECO:0000256" key="6">
    <source>
        <dbReference type="HAMAP-Rule" id="MF_01892"/>
    </source>
</evidence>
<comment type="similarity">
    <text evidence="6">Belongs to the TiaS family.</text>
</comment>
<dbReference type="Gene3D" id="3.30.70.2200">
    <property type="match status" value="1"/>
</dbReference>
<dbReference type="Gene3D" id="2.40.50.1010">
    <property type="match status" value="1"/>
</dbReference>
<accession>A0A520KT63</accession>
<dbReference type="Pfam" id="PF08489">
    <property type="entry name" value="TiaS_FLD"/>
    <property type="match status" value="1"/>
</dbReference>
<comment type="catalytic activity">
    <reaction evidence="6">
        <text>cytidine(34) in tRNA(Ile2) + agmatine + ATP + H2O = 2-agmatinylcytidine(34) in tRNA(Ile2) + AMP + 2 phosphate + 2 H(+)</text>
        <dbReference type="Rhea" id="RHEA:43608"/>
        <dbReference type="Rhea" id="RHEA-COMP:10625"/>
        <dbReference type="Rhea" id="RHEA-COMP:10626"/>
        <dbReference type="ChEBI" id="CHEBI:15377"/>
        <dbReference type="ChEBI" id="CHEBI:15378"/>
        <dbReference type="ChEBI" id="CHEBI:30616"/>
        <dbReference type="ChEBI" id="CHEBI:43474"/>
        <dbReference type="ChEBI" id="CHEBI:58145"/>
        <dbReference type="ChEBI" id="CHEBI:82748"/>
        <dbReference type="ChEBI" id="CHEBI:83545"/>
        <dbReference type="ChEBI" id="CHEBI:456215"/>
        <dbReference type="EC" id="6.3.4.22"/>
    </reaction>
</comment>
<evidence type="ECO:0000259" key="10">
    <source>
        <dbReference type="Pfam" id="PF23783"/>
    </source>
</evidence>
<evidence type="ECO:0000256" key="5">
    <source>
        <dbReference type="ARBA" id="ARBA00022840"/>
    </source>
</evidence>
<feature type="domain" description="TiaS C-terminal zinc ribbon" evidence="10">
    <location>
        <begin position="365"/>
        <end position="405"/>
    </location>
</feature>
<dbReference type="Pfam" id="PF22641">
    <property type="entry name" value="TiaS_TCKD"/>
    <property type="match status" value="1"/>
</dbReference>
<dbReference type="GO" id="GO:0005524">
    <property type="term" value="F:ATP binding"/>
    <property type="evidence" value="ECO:0007669"/>
    <property type="project" value="UniProtKB-KW"/>
</dbReference>
<proteinExistence type="inferred from homology"/>
<dbReference type="Proteomes" id="UP000317158">
    <property type="component" value="Unassembled WGS sequence"/>
</dbReference>
<keyword evidence="1 6" id="KW-0963">Cytoplasm</keyword>
<keyword evidence="5 6" id="KW-0067">ATP-binding</keyword>
<comment type="caution">
    <text evidence="11">The sequence shown here is derived from an EMBL/GenBank/DDBJ whole genome shotgun (WGS) entry which is preliminary data.</text>
</comment>
<organism evidence="11 12">
    <name type="scientific">Methanoliparum thermophilum</name>
    <dbReference type="NCBI Taxonomy" id="2491083"/>
    <lineage>
        <taxon>Archaea</taxon>
        <taxon>Methanobacteriati</taxon>
        <taxon>Methanobacteriota</taxon>
        <taxon>Candidatus Methanoliparia</taxon>
        <taxon>Candidatus Methanoliparales</taxon>
        <taxon>Candidatus Methanoliparaceae</taxon>
        <taxon>Candidatus Methanoliparum</taxon>
    </lineage>
</organism>
<dbReference type="HAMAP" id="MF_01892">
    <property type="entry name" value="tRNA_Ile2_agm2C_synt"/>
    <property type="match status" value="1"/>
</dbReference>
<dbReference type="EC" id="6.3.4.22" evidence="6"/>
<dbReference type="EMBL" id="RXIF01000004">
    <property type="protein sequence ID" value="RZN65117.1"/>
    <property type="molecule type" value="Genomic_DNA"/>
</dbReference>
<keyword evidence="2 6" id="KW-0436">Ligase</keyword>
<evidence type="ECO:0000256" key="4">
    <source>
        <dbReference type="ARBA" id="ARBA00022741"/>
    </source>
</evidence>
<comment type="function">
    <text evidence="6">ATP-dependent agmatine transferase that catalyzes the formation of 2-agmatinylcytidine (agm2C) at the wobble position (C34) of tRNA(Ile2), converting the codon specificity from AUG to AUA.</text>
</comment>
<evidence type="ECO:0000256" key="1">
    <source>
        <dbReference type="ARBA" id="ARBA00022490"/>
    </source>
</evidence>
<dbReference type="GO" id="GO:0003676">
    <property type="term" value="F:nucleic acid binding"/>
    <property type="evidence" value="ECO:0007669"/>
    <property type="project" value="InterPro"/>
</dbReference>
<dbReference type="InterPro" id="IPR055394">
    <property type="entry name" value="Zn_ribbon_TiaS"/>
</dbReference>
<name>A0A520KT63_METT2</name>
<protein>
    <recommendedName>
        <fullName evidence="6">tRNA(Ile2) 2-agmatinylcytidine synthetase TiaS</fullName>
        <shortName evidence="6">tRNA(Ile2)-agm2C synthetase</shortName>
        <ecNumber evidence="6">6.3.4.22</ecNumber>
    </recommendedName>
    <alternativeName>
        <fullName evidence="6">tRNA(Ile2) agmatidine synthetase</fullName>
    </alternativeName>
</protein>
<keyword evidence="3 6" id="KW-0819">tRNA processing</keyword>
<dbReference type="GO" id="GO:0016879">
    <property type="term" value="F:ligase activity, forming carbon-nitrogen bonds"/>
    <property type="evidence" value="ECO:0007669"/>
    <property type="project" value="UniProtKB-UniRule"/>
</dbReference>
<evidence type="ECO:0000313" key="11">
    <source>
        <dbReference type="EMBL" id="RZN65117.1"/>
    </source>
</evidence>